<name>A0A7R8Z2K3_HERIL</name>
<dbReference type="Gene3D" id="3.15.10.50">
    <property type="match status" value="1"/>
</dbReference>
<reference evidence="1 2" key="1">
    <citation type="submission" date="2020-11" db="EMBL/GenBank/DDBJ databases">
        <authorList>
            <person name="Wallbank WR R."/>
            <person name="Pardo Diaz C."/>
            <person name="Kozak K."/>
            <person name="Martin S."/>
            <person name="Jiggins C."/>
            <person name="Moest M."/>
            <person name="Warren A I."/>
            <person name="Generalovic N T."/>
            <person name="Byers J.R.P. K."/>
            <person name="Montejo-Kovacevich G."/>
            <person name="Yen C E."/>
        </authorList>
    </citation>
    <scope>NUCLEOTIDE SEQUENCE [LARGE SCALE GENOMIC DNA]</scope>
</reference>
<dbReference type="Proteomes" id="UP000594454">
    <property type="component" value="Chromosome 5"/>
</dbReference>
<dbReference type="OrthoDB" id="7909334at2759"/>
<protein>
    <submittedName>
        <fullName evidence="1">Uncharacterized protein</fullName>
    </submittedName>
</protein>
<evidence type="ECO:0000313" key="2">
    <source>
        <dbReference type="Proteomes" id="UP000594454"/>
    </source>
</evidence>
<proteinExistence type="predicted"/>
<dbReference type="EMBL" id="LR899013">
    <property type="protein sequence ID" value="CAD7090947.1"/>
    <property type="molecule type" value="Genomic_DNA"/>
</dbReference>
<organism evidence="1 2">
    <name type="scientific">Hermetia illucens</name>
    <name type="common">Black soldier fly</name>
    <dbReference type="NCBI Taxonomy" id="343691"/>
    <lineage>
        <taxon>Eukaryota</taxon>
        <taxon>Metazoa</taxon>
        <taxon>Ecdysozoa</taxon>
        <taxon>Arthropoda</taxon>
        <taxon>Hexapoda</taxon>
        <taxon>Insecta</taxon>
        <taxon>Pterygota</taxon>
        <taxon>Neoptera</taxon>
        <taxon>Endopterygota</taxon>
        <taxon>Diptera</taxon>
        <taxon>Brachycera</taxon>
        <taxon>Stratiomyomorpha</taxon>
        <taxon>Stratiomyidae</taxon>
        <taxon>Hermetiinae</taxon>
        <taxon>Hermetia</taxon>
    </lineage>
</organism>
<dbReference type="InterPro" id="IPR020234">
    <property type="entry name" value="Mite_allergen_group-7"/>
</dbReference>
<keyword evidence="2" id="KW-1185">Reference proteome</keyword>
<dbReference type="AlphaFoldDB" id="A0A7R8Z2K3"/>
<dbReference type="Pfam" id="PF16984">
    <property type="entry name" value="Grp7_allergen"/>
    <property type="match status" value="1"/>
</dbReference>
<dbReference type="InParanoid" id="A0A7R8Z2K3"/>
<gene>
    <name evidence="1" type="ORF">HERILL_LOCUS13400</name>
</gene>
<accession>A0A7R8Z2K3</accession>
<evidence type="ECO:0000313" key="1">
    <source>
        <dbReference type="EMBL" id="CAD7090947.1"/>
    </source>
</evidence>
<sequence>MNVVNADFSGVQEPIPDLEKALDMAAILLSGNIEDEIVKSQSKKMGPLPITFENVYAELDRGEIILLKPTLKRLPDPILHQLKVKLEANHIVVDAEWKNVTVHASYESYYERGMNLPIRIDGELSFRWKKVRAYGHVGIFVVNDTVQAVNNDIVYDFDSLVMDVVDHNSEHVTEDAVIDACTNIASKLYWDLRWELRMSIEAKINEFLADFKLSELFRTPEDVSFYRAATESFTKQANSVVDGFLKSFQKAIREKHIKKVPLKNMAKYVDAKLGIVSLQGNFTALDGFAGDLSSIERVGDFSIWTPDEDGPIQLTGYIQFRDFSASYNHYEATAGHIQILGKLRASTIYNLVALKMLLVPDSKSPFGYNLTVDNLKDVRLGYISVHITGMGPLDNFVSLIASIVLNHFKADLIGEINKNLNYIMDKITKGSS</sequence>
<dbReference type="InterPro" id="IPR038602">
    <property type="entry name" value="Mite_allergen_7_sf"/>
</dbReference>